<dbReference type="PANTHER" id="PTHR11533">
    <property type="entry name" value="PROTEASE M1 ZINC METALLOPROTEASE"/>
    <property type="match status" value="1"/>
</dbReference>
<dbReference type="Pfam" id="PF20773">
    <property type="entry name" value="InhA-like_MAM"/>
    <property type="match status" value="1"/>
</dbReference>
<dbReference type="Proteomes" id="UP001500326">
    <property type="component" value="Unassembled WGS sequence"/>
</dbReference>
<dbReference type="SUPFAM" id="SSF63737">
    <property type="entry name" value="Leukotriene A4 hydrolase N-terminal domain"/>
    <property type="match status" value="1"/>
</dbReference>
<evidence type="ECO:0008006" key="7">
    <source>
        <dbReference type="Google" id="ProtNLM"/>
    </source>
</evidence>
<comment type="caution">
    <text evidence="5">The sequence shown here is derived from an EMBL/GenBank/DDBJ whole genome shotgun (WGS) entry which is preliminary data.</text>
</comment>
<evidence type="ECO:0000259" key="4">
    <source>
        <dbReference type="Pfam" id="PF17900"/>
    </source>
</evidence>
<gene>
    <name evidence="5" type="ORF">GCM10009777_39090</name>
</gene>
<dbReference type="EMBL" id="BAAAOH010000001">
    <property type="protein sequence ID" value="GAA1998050.1"/>
    <property type="molecule type" value="Genomic_DNA"/>
</dbReference>
<dbReference type="RefSeq" id="WP_344066395.1">
    <property type="nucleotide sequence ID" value="NZ_BAAAOH010000001.1"/>
</dbReference>
<dbReference type="Pfam" id="PF01433">
    <property type="entry name" value="Peptidase_M1"/>
    <property type="match status" value="1"/>
</dbReference>
<evidence type="ECO:0000259" key="3">
    <source>
        <dbReference type="Pfam" id="PF01433"/>
    </source>
</evidence>
<proteinExistence type="predicted"/>
<dbReference type="InterPro" id="IPR050344">
    <property type="entry name" value="Peptidase_M1_aminopeptidases"/>
</dbReference>
<feature type="signal peptide" evidence="2">
    <location>
        <begin position="1"/>
        <end position="19"/>
    </location>
</feature>
<evidence type="ECO:0000256" key="1">
    <source>
        <dbReference type="SAM" id="MobiDB-lite"/>
    </source>
</evidence>
<protein>
    <recommendedName>
        <fullName evidence="7">Membrane alanyl aminopeptidase</fullName>
    </recommendedName>
</protein>
<dbReference type="SUPFAM" id="SSF55486">
    <property type="entry name" value="Metalloproteases ('zincins'), catalytic domain"/>
    <property type="match status" value="1"/>
</dbReference>
<feature type="domain" description="Peptidase M1 membrane alanine aminopeptidase" evidence="3">
    <location>
        <begin position="465"/>
        <end position="659"/>
    </location>
</feature>
<dbReference type="InterPro" id="IPR027268">
    <property type="entry name" value="Peptidase_M4/M1_CTD_sf"/>
</dbReference>
<dbReference type="InterPro" id="IPR042097">
    <property type="entry name" value="Aminopeptidase_N-like_N_sf"/>
</dbReference>
<organism evidence="5 6">
    <name type="scientific">Microbacterium pumilum</name>
    <dbReference type="NCBI Taxonomy" id="344165"/>
    <lineage>
        <taxon>Bacteria</taxon>
        <taxon>Bacillati</taxon>
        <taxon>Actinomycetota</taxon>
        <taxon>Actinomycetes</taxon>
        <taxon>Micrococcales</taxon>
        <taxon>Microbacteriaceae</taxon>
        <taxon>Microbacterium</taxon>
    </lineage>
</organism>
<dbReference type="InterPro" id="IPR045357">
    <property type="entry name" value="Aminopeptidase_N-like_N"/>
</dbReference>
<dbReference type="InterPro" id="IPR014782">
    <property type="entry name" value="Peptidase_M1_dom"/>
</dbReference>
<reference evidence="5 6" key="1">
    <citation type="journal article" date="2019" name="Int. J. Syst. Evol. Microbiol.">
        <title>The Global Catalogue of Microorganisms (GCM) 10K type strain sequencing project: providing services to taxonomists for standard genome sequencing and annotation.</title>
        <authorList>
            <consortium name="The Broad Institute Genomics Platform"/>
            <consortium name="The Broad Institute Genome Sequencing Center for Infectious Disease"/>
            <person name="Wu L."/>
            <person name="Ma J."/>
        </authorList>
    </citation>
    <scope>NUCLEOTIDE SEQUENCE [LARGE SCALE GENOMIC DNA]</scope>
    <source>
        <strain evidence="5 6">JCM 14902</strain>
    </source>
</reference>
<evidence type="ECO:0000256" key="2">
    <source>
        <dbReference type="SAM" id="SignalP"/>
    </source>
</evidence>
<keyword evidence="2" id="KW-0732">Signal</keyword>
<feature type="domain" description="Aminopeptidase N-like N-terminal" evidence="4">
    <location>
        <begin position="49"/>
        <end position="219"/>
    </location>
</feature>
<dbReference type="Pfam" id="PF17900">
    <property type="entry name" value="Peptidase_M1_N"/>
    <property type="match status" value="1"/>
</dbReference>
<feature type="region of interest" description="Disordered" evidence="1">
    <location>
        <begin position="669"/>
        <end position="694"/>
    </location>
</feature>
<evidence type="ECO:0000313" key="6">
    <source>
        <dbReference type="Proteomes" id="UP001500326"/>
    </source>
</evidence>
<dbReference type="Gene3D" id="1.10.390.10">
    <property type="entry name" value="Neutral Protease Domain 2"/>
    <property type="match status" value="1"/>
</dbReference>
<name>A0ABN2T3Q5_9MICO</name>
<dbReference type="PANTHER" id="PTHR11533:SF297">
    <property type="entry name" value="AMINOPEPTIDASE N"/>
    <property type="match status" value="1"/>
</dbReference>
<dbReference type="Gene3D" id="2.60.40.1730">
    <property type="entry name" value="tricorn interacting facor f3 domain"/>
    <property type="match status" value="1"/>
</dbReference>
<dbReference type="CDD" id="cd09603">
    <property type="entry name" value="M1_APN_like"/>
    <property type="match status" value="1"/>
</dbReference>
<keyword evidence="6" id="KW-1185">Reference proteome</keyword>
<evidence type="ECO:0000313" key="5">
    <source>
        <dbReference type="EMBL" id="GAA1998050.1"/>
    </source>
</evidence>
<feature type="chain" id="PRO_5046218799" description="Membrane alanyl aminopeptidase" evidence="2">
    <location>
        <begin position="20"/>
        <end position="694"/>
    </location>
</feature>
<accession>A0ABN2T3Q5</accession>
<sequence>MPVALAVGIALALSAPVAASGAKQPSTTGAPGIGDDYYPLSGNGGYDVKHYGLDIAYAPADDKLTGLAVITAKATQALSSFDLDLEGLTVKSVTVNGKSARWTRSAGELKITPKNKLRKNLPFITRVRYSGVPQTIDDNLGISGFIHTDDGAVVAGQPMVAATWFPVNDHPADKALYSVRITVPKGVEALSNGRLVSKRDFGSKSVWLWNTDEPMASYLATATIGQFDIDAYRAAGIRYWDAIDPDLLVPKMAARTGTDFAYSGQADDSYKRLQRTLTVDPDDAELSFWINRDTEQGWDFAFLEVLPEDGVWRTIPDEGGILEQDAGDSGCAPLLEEHPFLAHYLTEGDAGPCAADSFWATSGSSDGWEKWVFDLSAYAGQQVEVSISYFSDYVFQWDGVSIDDIEAPGGVGSTSFEDDGDALDGWTVPGAPEGSAGNETDWTVGSDGPPTLGETAAASLARQPEIVEFLEGYFGDYPFDELGGIVDDFDGLGFALENQTRPIYSKRFFTGQAEGDSVVVHEIAHQWFGDSVALERWKDIWLNEGFATYAEWLWSEHEGFATTQNYFDYFYNDARPEDDPFWNVVIGDPGPDALFDNAVYERGAMTLHALRTTIGDDAFFELLPAWHAAHANGNATTAEFVALAEDLSGQDLGAFFETWLYTGERPADADADAGARSFGSESTPKLLLPHGQDD</sequence>